<evidence type="ECO:0000259" key="13">
    <source>
        <dbReference type="Pfam" id="PF01467"/>
    </source>
</evidence>
<evidence type="ECO:0000313" key="15">
    <source>
        <dbReference type="Proteomes" id="UP000009881"/>
    </source>
</evidence>
<feature type="region of interest" description="Disordered" evidence="12">
    <location>
        <begin position="1"/>
        <end position="23"/>
    </location>
</feature>
<dbReference type="Pfam" id="PF01467">
    <property type="entry name" value="CTP_transf_like"/>
    <property type="match status" value="1"/>
</dbReference>
<dbReference type="AlphaFoldDB" id="K9H5N6"/>
<proteinExistence type="inferred from homology"/>
<evidence type="ECO:0000256" key="7">
    <source>
        <dbReference type="ARBA" id="ARBA00022741"/>
    </source>
</evidence>
<evidence type="ECO:0000256" key="5">
    <source>
        <dbReference type="ARBA" id="ARBA00022679"/>
    </source>
</evidence>
<evidence type="ECO:0000256" key="1">
    <source>
        <dbReference type="ARBA" id="ARBA00002324"/>
    </source>
</evidence>
<dbReference type="PANTHER" id="PTHR39321">
    <property type="entry name" value="NICOTINATE-NUCLEOTIDE ADENYLYLTRANSFERASE-RELATED"/>
    <property type="match status" value="1"/>
</dbReference>
<dbReference type="Proteomes" id="UP000009881">
    <property type="component" value="Unassembled WGS sequence"/>
</dbReference>
<comment type="caution">
    <text evidence="14">The sequence shown here is derived from an EMBL/GenBank/DDBJ whole genome shotgun (WGS) entry which is preliminary data.</text>
</comment>
<comment type="function">
    <text evidence="1 11">Catalyzes the reversible adenylation of nicotinate mononucleotide (NaMN) to nicotinic acid adenine dinucleotide (NaAD).</text>
</comment>
<evidence type="ECO:0000256" key="9">
    <source>
        <dbReference type="ARBA" id="ARBA00023027"/>
    </source>
</evidence>
<dbReference type="GO" id="GO:0009435">
    <property type="term" value="P:NAD+ biosynthetic process"/>
    <property type="evidence" value="ECO:0007669"/>
    <property type="project" value="UniProtKB-UniRule"/>
</dbReference>
<gene>
    <name evidence="11" type="primary">nadD</name>
    <name evidence="14" type="ORF">C882_2493</name>
</gene>
<keyword evidence="6 11" id="KW-0548">Nucleotidyltransferase</keyword>
<evidence type="ECO:0000313" key="14">
    <source>
        <dbReference type="EMBL" id="EKV32414.1"/>
    </source>
</evidence>
<dbReference type="UniPathway" id="UPA00253">
    <property type="reaction ID" value="UER00332"/>
</dbReference>
<dbReference type="CDD" id="cd02165">
    <property type="entry name" value="NMNAT"/>
    <property type="match status" value="1"/>
</dbReference>
<dbReference type="PANTHER" id="PTHR39321:SF3">
    <property type="entry name" value="PHOSPHOPANTETHEINE ADENYLYLTRANSFERASE"/>
    <property type="match status" value="1"/>
</dbReference>
<dbReference type="InterPro" id="IPR004821">
    <property type="entry name" value="Cyt_trans-like"/>
</dbReference>
<keyword evidence="9 11" id="KW-0520">NAD</keyword>
<sequence length="241" mass="26634">MPAEVIPPALHGAADPNDPLPTYGDRRRVRVGLLGGSFNPAHDGHRYISLEALKRLDLDEVWWLVSPQNPLKSARGMAPQGQRADGARLVTAHPRIRVTTIESRLGTRYTADTLRVLTRRYPHARFVWIMGADNLVQIDRWRRWSSIFRTLPVAVFDRSPYSYRALASKAARRFAKDRLPLRKAPVLAGTQAPAWVFLPIRRHPQSATAIRAGRHGAGGSTGGSRGATGHGAHRFANGAKP</sequence>
<keyword evidence="8 11" id="KW-0067">ATP-binding</keyword>
<dbReference type="PATRIC" id="fig|1238182.3.peg.453"/>
<keyword evidence="4 11" id="KW-0662">Pyridine nucleotide biosynthesis</keyword>
<evidence type="ECO:0000256" key="11">
    <source>
        <dbReference type="HAMAP-Rule" id="MF_00244"/>
    </source>
</evidence>
<evidence type="ECO:0000256" key="12">
    <source>
        <dbReference type="SAM" id="MobiDB-lite"/>
    </source>
</evidence>
<comment type="pathway">
    <text evidence="2 11">Cofactor biosynthesis; NAD(+) biosynthesis; deamido-NAD(+) from nicotinate D-ribonucleotide: step 1/1.</text>
</comment>
<dbReference type="SUPFAM" id="SSF52374">
    <property type="entry name" value="Nucleotidylyl transferase"/>
    <property type="match status" value="1"/>
</dbReference>
<evidence type="ECO:0000256" key="2">
    <source>
        <dbReference type="ARBA" id="ARBA00005019"/>
    </source>
</evidence>
<protein>
    <recommendedName>
        <fullName evidence="11">Probable nicotinate-nucleotide adenylyltransferase</fullName>
        <ecNumber evidence="11">2.7.7.18</ecNumber>
    </recommendedName>
    <alternativeName>
        <fullName evidence="11">Deamido-NAD(+) diphosphorylase</fullName>
    </alternativeName>
    <alternativeName>
        <fullName evidence="11">Deamido-NAD(+) pyrophosphorylase</fullName>
    </alternativeName>
    <alternativeName>
        <fullName evidence="11">Nicotinate mononucleotide adenylyltransferase</fullName>
        <shortName evidence="11">NaMN adenylyltransferase</shortName>
    </alternativeName>
</protein>
<comment type="similarity">
    <text evidence="3 11">Belongs to the NadD family.</text>
</comment>
<evidence type="ECO:0000256" key="3">
    <source>
        <dbReference type="ARBA" id="ARBA00009014"/>
    </source>
</evidence>
<dbReference type="NCBIfam" id="TIGR00482">
    <property type="entry name" value="nicotinate (nicotinamide) nucleotide adenylyltransferase"/>
    <property type="match status" value="1"/>
</dbReference>
<feature type="compositionally biased region" description="Gly residues" evidence="12">
    <location>
        <begin position="215"/>
        <end position="229"/>
    </location>
</feature>
<dbReference type="Gene3D" id="3.40.50.620">
    <property type="entry name" value="HUPs"/>
    <property type="match status" value="1"/>
</dbReference>
<evidence type="ECO:0000256" key="4">
    <source>
        <dbReference type="ARBA" id="ARBA00022642"/>
    </source>
</evidence>
<reference evidence="14 15" key="1">
    <citation type="journal article" date="2013" name="Genome Announc.">
        <title>Draft Genome Sequence of an Alphaproteobacterium, Caenispirillum salinarum AK4(T), Isolated from a Solar Saltern.</title>
        <authorList>
            <person name="Khatri I."/>
            <person name="Singh A."/>
            <person name="Korpole S."/>
            <person name="Pinnaka A.K."/>
            <person name="Subramanian S."/>
        </authorList>
    </citation>
    <scope>NUCLEOTIDE SEQUENCE [LARGE SCALE GENOMIC DNA]</scope>
    <source>
        <strain evidence="14 15">AK4</strain>
    </source>
</reference>
<dbReference type="GO" id="GO:0004515">
    <property type="term" value="F:nicotinate-nucleotide adenylyltransferase activity"/>
    <property type="evidence" value="ECO:0007669"/>
    <property type="project" value="UniProtKB-UniRule"/>
</dbReference>
<dbReference type="InterPro" id="IPR005248">
    <property type="entry name" value="NadD/NMNAT"/>
</dbReference>
<comment type="catalytic activity">
    <reaction evidence="10 11">
        <text>nicotinate beta-D-ribonucleotide + ATP + H(+) = deamido-NAD(+) + diphosphate</text>
        <dbReference type="Rhea" id="RHEA:22860"/>
        <dbReference type="ChEBI" id="CHEBI:15378"/>
        <dbReference type="ChEBI" id="CHEBI:30616"/>
        <dbReference type="ChEBI" id="CHEBI:33019"/>
        <dbReference type="ChEBI" id="CHEBI:57502"/>
        <dbReference type="ChEBI" id="CHEBI:58437"/>
        <dbReference type="EC" id="2.7.7.18"/>
    </reaction>
</comment>
<feature type="domain" description="Cytidyltransferase-like" evidence="13">
    <location>
        <begin position="33"/>
        <end position="212"/>
    </location>
</feature>
<dbReference type="EMBL" id="ANHY01000003">
    <property type="protein sequence ID" value="EKV32414.1"/>
    <property type="molecule type" value="Genomic_DNA"/>
</dbReference>
<dbReference type="GO" id="GO:0005524">
    <property type="term" value="F:ATP binding"/>
    <property type="evidence" value="ECO:0007669"/>
    <property type="project" value="UniProtKB-KW"/>
</dbReference>
<feature type="region of interest" description="Disordered" evidence="12">
    <location>
        <begin position="212"/>
        <end position="241"/>
    </location>
</feature>
<dbReference type="InterPro" id="IPR014729">
    <property type="entry name" value="Rossmann-like_a/b/a_fold"/>
</dbReference>
<name>K9H5N6_9PROT</name>
<evidence type="ECO:0000256" key="10">
    <source>
        <dbReference type="ARBA" id="ARBA00048721"/>
    </source>
</evidence>
<dbReference type="NCBIfam" id="NF000843">
    <property type="entry name" value="PRK00071.2-2"/>
    <property type="match status" value="1"/>
</dbReference>
<dbReference type="STRING" id="1238182.C882_2493"/>
<organism evidence="14 15">
    <name type="scientific">Caenispirillum salinarum AK4</name>
    <dbReference type="NCBI Taxonomy" id="1238182"/>
    <lineage>
        <taxon>Bacteria</taxon>
        <taxon>Pseudomonadati</taxon>
        <taxon>Pseudomonadota</taxon>
        <taxon>Alphaproteobacteria</taxon>
        <taxon>Rhodospirillales</taxon>
        <taxon>Novispirillaceae</taxon>
        <taxon>Caenispirillum</taxon>
    </lineage>
</organism>
<evidence type="ECO:0000256" key="6">
    <source>
        <dbReference type="ARBA" id="ARBA00022695"/>
    </source>
</evidence>
<dbReference type="RefSeq" id="WP_009538902.1">
    <property type="nucleotide sequence ID" value="NZ_ANHY01000003.1"/>
</dbReference>
<keyword evidence="7 11" id="KW-0547">Nucleotide-binding</keyword>
<dbReference type="eggNOG" id="COG1057">
    <property type="taxonomic scope" value="Bacteria"/>
</dbReference>
<keyword evidence="5 11" id="KW-0808">Transferase</keyword>
<evidence type="ECO:0000256" key="8">
    <source>
        <dbReference type="ARBA" id="ARBA00022840"/>
    </source>
</evidence>
<dbReference type="EC" id="2.7.7.18" evidence="11"/>
<dbReference type="HAMAP" id="MF_00244">
    <property type="entry name" value="NaMN_adenylyltr"/>
    <property type="match status" value="1"/>
</dbReference>
<accession>K9H5N6</accession>
<keyword evidence="15" id="KW-1185">Reference proteome</keyword>